<evidence type="ECO:0000313" key="4">
    <source>
        <dbReference type="EMBL" id="RRN45994.1"/>
    </source>
</evidence>
<dbReference type="Pfam" id="PF07879">
    <property type="entry name" value="PHB_acc_N"/>
    <property type="match status" value="1"/>
</dbReference>
<keyword evidence="5" id="KW-1185">Reference proteome</keyword>
<dbReference type="EMBL" id="RRUE01000001">
    <property type="protein sequence ID" value="RRN45994.1"/>
    <property type="molecule type" value="Genomic_DNA"/>
</dbReference>
<accession>A0A3R8LQ37</accession>
<evidence type="ECO:0000259" key="3">
    <source>
        <dbReference type="Pfam" id="PF07879"/>
    </source>
</evidence>
<dbReference type="InterPro" id="IPR007897">
    <property type="entry name" value="PHB_accumulat"/>
</dbReference>
<evidence type="ECO:0000313" key="5">
    <source>
        <dbReference type="Proteomes" id="UP000270261"/>
    </source>
</evidence>
<feature type="domain" description="PHB accumulation regulatory" evidence="2">
    <location>
        <begin position="127"/>
        <end position="161"/>
    </location>
</feature>
<dbReference type="InterPro" id="IPR012909">
    <property type="entry name" value="PHA_DNA-bd_N"/>
</dbReference>
<proteinExistence type="predicted"/>
<name>A0A3R8LQ37_9BURK</name>
<dbReference type="InterPro" id="IPR010134">
    <property type="entry name" value="PHA_reg_PhaR"/>
</dbReference>
<feature type="domain" description="PHA accumulation regulator DNA-binding N-terminal" evidence="3">
    <location>
        <begin position="7"/>
        <end position="65"/>
    </location>
</feature>
<dbReference type="RefSeq" id="WP_125095420.1">
    <property type="nucleotide sequence ID" value="NZ_RRUE01000001.1"/>
</dbReference>
<sequence length="209" mass="23105">MAPTPRLIKKYPNRRLYDTQTSVYITLADIRQLVLDGAHFQVVDARSQEDLTRSILLQIIVEGEAGPSPLFPQEMLAQMIRFHGHPMQGLMSTCLEKTLQAFIEVQAHAEAQHGGDTGGSLPDAMRWAQFMQDHAPVMQRMMSDYIEQSKNLFLGMQAQMQQQTRAALDDMPGGQGFGGQGQSDAPAPDGQRTSAFDTRSGILNGDTKN</sequence>
<gene>
    <name evidence="4" type="primary">phaR</name>
    <name evidence="4" type="ORF">EHV23_07925</name>
</gene>
<evidence type="ECO:0000256" key="1">
    <source>
        <dbReference type="SAM" id="MobiDB-lite"/>
    </source>
</evidence>
<dbReference type="GO" id="GO:0006355">
    <property type="term" value="P:regulation of DNA-templated transcription"/>
    <property type="evidence" value="ECO:0007669"/>
    <property type="project" value="InterPro"/>
</dbReference>
<organism evidence="4 5">
    <name type="scientific">Lautropia dentalis</name>
    <dbReference type="NCBI Taxonomy" id="2490857"/>
    <lineage>
        <taxon>Bacteria</taxon>
        <taxon>Pseudomonadati</taxon>
        <taxon>Pseudomonadota</taxon>
        <taxon>Betaproteobacteria</taxon>
        <taxon>Burkholderiales</taxon>
        <taxon>Burkholderiaceae</taxon>
        <taxon>Lautropia</taxon>
    </lineage>
</organism>
<dbReference type="NCBIfam" id="TIGR01848">
    <property type="entry name" value="PHA_reg_PhaR"/>
    <property type="match status" value="1"/>
</dbReference>
<feature type="region of interest" description="Disordered" evidence="1">
    <location>
        <begin position="163"/>
        <end position="209"/>
    </location>
</feature>
<feature type="domain" description="PHB accumulation regulatory" evidence="2">
    <location>
        <begin position="71"/>
        <end position="107"/>
    </location>
</feature>
<protein>
    <submittedName>
        <fullName evidence="4">Polyhydroxyalkanoate synthesis repressor PhaR</fullName>
    </submittedName>
</protein>
<dbReference type="Pfam" id="PF05233">
    <property type="entry name" value="PHB_acc"/>
    <property type="match status" value="2"/>
</dbReference>
<dbReference type="Proteomes" id="UP000270261">
    <property type="component" value="Unassembled WGS sequence"/>
</dbReference>
<evidence type="ECO:0000259" key="2">
    <source>
        <dbReference type="Pfam" id="PF05233"/>
    </source>
</evidence>
<reference evidence="4 5" key="1">
    <citation type="submission" date="2018-11" db="EMBL/GenBank/DDBJ databases">
        <title>Genome sequencing of Lautropia sp. KCOM 2505 (= ChDC F240).</title>
        <authorList>
            <person name="Kook J.-K."/>
            <person name="Park S.-N."/>
            <person name="Lim Y.K."/>
        </authorList>
    </citation>
    <scope>NUCLEOTIDE SEQUENCE [LARGE SCALE GENOMIC DNA]</scope>
    <source>
        <strain evidence="4 5">KCOM 2505</strain>
    </source>
</reference>
<comment type="caution">
    <text evidence="4">The sequence shown here is derived from an EMBL/GenBank/DDBJ whole genome shotgun (WGS) entry which is preliminary data.</text>
</comment>
<dbReference type="AlphaFoldDB" id="A0A3R8LQ37"/>
<dbReference type="OrthoDB" id="9795345at2"/>